<dbReference type="EMBL" id="BGPR01016651">
    <property type="protein sequence ID" value="GBN73726.1"/>
    <property type="molecule type" value="Genomic_DNA"/>
</dbReference>
<evidence type="ECO:0000313" key="1">
    <source>
        <dbReference type="EMBL" id="GBN73726.1"/>
    </source>
</evidence>
<organism evidence="1 2">
    <name type="scientific">Araneus ventricosus</name>
    <name type="common">Orbweaver spider</name>
    <name type="synonym">Epeira ventricosa</name>
    <dbReference type="NCBI Taxonomy" id="182803"/>
    <lineage>
        <taxon>Eukaryota</taxon>
        <taxon>Metazoa</taxon>
        <taxon>Ecdysozoa</taxon>
        <taxon>Arthropoda</taxon>
        <taxon>Chelicerata</taxon>
        <taxon>Arachnida</taxon>
        <taxon>Araneae</taxon>
        <taxon>Araneomorphae</taxon>
        <taxon>Entelegynae</taxon>
        <taxon>Araneoidea</taxon>
        <taxon>Araneidae</taxon>
        <taxon>Araneus</taxon>
    </lineage>
</organism>
<reference evidence="1 2" key="1">
    <citation type="journal article" date="2019" name="Sci. Rep.">
        <title>Orb-weaving spider Araneus ventricosus genome elucidates the spidroin gene catalogue.</title>
        <authorList>
            <person name="Kono N."/>
            <person name="Nakamura H."/>
            <person name="Ohtoshi R."/>
            <person name="Moran D.A.P."/>
            <person name="Shinohara A."/>
            <person name="Yoshida Y."/>
            <person name="Fujiwara M."/>
            <person name="Mori M."/>
            <person name="Tomita M."/>
            <person name="Arakawa K."/>
        </authorList>
    </citation>
    <scope>NUCLEOTIDE SEQUENCE [LARGE SCALE GENOMIC DNA]</scope>
</reference>
<dbReference type="OrthoDB" id="8039805at2759"/>
<accession>A0A4Y2RE71</accession>
<name>A0A4Y2RE71_ARAVE</name>
<sequence>MVTKVNPLNFTVVINHLVYLKAFGSTAYAGVPKQLGKKFDMRAKRDNGIMPKKPRISHLLPNNERKIVETINVPFDEDNMLGTK</sequence>
<keyword evidence="2" id="KW-1185">Reference proteome</keyword>
<proteinExistence type="predicted"/>
<protein>
    <submittedName>
        <fullName evidence="1">Uncharacterized protein</fullName>
    </submittedName>
</protein>
<dbReference type="Proteomes" id="UP000499080">
    <property type="component" value="Unassembled WGS sequence"/>
</dbReference>
<evidence type="ECO:0000313" key="2">
    <source>
        <dbReference type="Proteomes" id="UP000499080"/>
    </source>
</evidence>
<gene>
    <name evidence="1" type="ORF">AVEN_223745_1</name>
</gene>
<dbReference type="AlphaFoldDB" id="A0A4Y2RE71"/>
<comment type="caution">
    <text evidence="1">The sequence shown here is derived from an EMBL/GenBank/DDBJ whole genome shotgun (WGS) entry which is preliminary data.</text>
</comment>